<dbReference type="Pfam" id="PF00153">
    <property type="entry name" value="Mito_carr"/>
    <property type="match status" value="1"/>
</dbReference>
<reference evidence="7 8" key="1">
    <citation type="submission" date="2021-06" db="EMBL/GenBank/DDBJ databases">
        <authorList>
            <person name="Palmer J.M."/>
        </authorList>
    </citation>
    <scope>NUCLEOTIDE SEQUENCE [LARGE SCALE GENOMIC DNA]</scope>
    <source>
        <strain evidence="7 8">CL_MEX2019</strain>
        <tissue evidence="7">Muscle</tissue>
    </source>
</reference>
<dbReference type="PROSITE" id="PS50920">
    <property type="entry name" value="SOLCAR"/>
    <property type="match status" value="1"/>
</dbReference>
<evidence type="ECO:0000256" key="3">
    <source>
        <dbReference type="ARBA" id="ARBA00022692"/>
    </source>
</evidence>
<comment type="caution">
    <text evidence="7">The sequence shown here is derived from an EMBL/GenBank/DDBJ whole genome shotgun (WGS) entry which is preliminary data.</text>
</comment>
<comment type="similarity">
    <text evidence="2 6">Belongs to the mitochondrial carrier (TC 2.A.29) family.</text>
</comment>
<evidence type="ECO:0000256" key="1">
    <source>
        <dbReference type="ARBA" id="ARBA00004141"/>
    </source>
</evidence>
<dbReference type="InterPro" id="IPR023395">
    <property type="entry name" value="MCP_dom_sf"/>
</dbReference>
<dbReference type="SUPFAM" id="SSF103506">
    <property type="entry name" value="Mitochondrial carrier"/>
    <property type="match status" value="1"/>
</dbReference>
<gene>
    <name evidence="7" type="ORF">CHARACLAT_033072</name>
</gene>
<keyword evidence="4 5" id="KW-0472">Membrane</keyword>
<sequence>VLKVTLNLQQADTYHGFVACTRSIYKHESMSSFYKGFRPSILCKIPYAGVECAVHQFCGFCFWANQQLPAGSDPNTAASSSLQLRFTSSLWCVVRSHQDV</sequence>
<evidence type="ECO:0000256" key="4">
    <source>
        <dbReference type="ARBA" id="ARBA00023136"/>
    </source>
</evidence>
<name>A0ABU7E5J2_9TELE</name>
<keyword evidence="6" id="KW-0813">Transport</keyword>
<evidence type="ECO:0000313" key="7">
    <source>
        <dbReference type="EMBL" id="MED6282531.1"/>
    </source>
</evidence>
<evidence type="ECO:0000313" key="8">
    <source>
        <dbReference type="Proteomes" id="UP001352852"/>
    </source>
</evidence>
<dbReference type="Proteomes" id="UP001352852">
    <property type="component" value="Unassembled WGS sequence"/>
</dbReference>
<organism evidence="7 8">
    <name type="scientific">Characodon lateralis</name>
    <dbReference type="NCBI Taxonomy" id="208331"/>
    <lineage>
        <taxon>Eukaryota</taxon>
        <taxon>Metazoa</taxon>
        <taxon>Chordata</taxon>
        <taxon>Craniata</taxon>
        <taxon>Vertebrata</taxon>
        <taxon>Euteleostomi</taxon>
        <taxon>Actinopterygii</taxon>
        <taxon>Neopterygii</taxon>
        <taxon>Teleostei</taxon>
        <taxon>Neoteleostei</taxon>
        <taxon>Acanthomorphata</taxon>
        <taxon>Ovalentaria</taxon>
        <taxon>Atherinomorphae</taxon>
        <taxon>Cyprinodontiformes</taxon>
        <taxon>Goodeidae</taxon>
        <taxon>Characodon</taxon>
    </lineage>
</organism>
<evidence type="ECO:0000256" key="2">
    <source>
        <dbReference type="ARBA" id="ARBA00006375"/>
    </source>
</evidence>
<feature type="repeat" description="Solcar" evidence="5">
    <location>
        <begin position="1"/>
        <end position="61"/>
    </location>
</feature>
<evidence type="ECO:0000256" key="6">
    <source>
        <dbReference type="RuleBase" id="RU000488"/>
    </source>
</evidence>
<dbReference type="EMBL" id="JAHUTJ010047489">
    <property type="protein sequence ID" value="MED6282531.1"/>
    <property type="molecule type" value="Genomic_DNA"/>
</dbReference>
<evidence type="ECO:0000256" key="5">
    <source>
        <dbReference type="PROSITE-ProRule" id="PRU00282"/>
    </source>
</evidence>
<comment type="subcellular location">
    <subcellularLocation>
        <location evidence="1">Membrane</location>
        <topology evidence="1">Multi-pass membrane protein</topology>
    </subcellularLocation>
</comment>
<keyword evidence="3 5" id="KW-0812">Transmembrane</keyword>
<keyword evidence="8" id="KW-1185">Reference proteome</keyword>
<proteinExistence type="inferred from homology"/>
<feature type="non-terminal residue" evidence="7">
    <location>
        <position position="1"/>
    </location>
</feature>
<protein>
    <submittedName>
        <fullName evidence="7">Uncharacterized protein</fullName>
    </submittedName>
</protein>
<accession>A0ABU7E5J2</accession>
<dbReference type="Gene3D" id="1.50.40.10">
    <property type="entry name" value="Mitochondrial carrier domain"/>
    <property type="match status" value="1"/>
</dbReference>
<dbReference type="InterPro" id="IPR018108">
    <property type="entry name" value="MCP_transmembrane"/>
</dbReference>